<evidence type="ECO:0000313" key="2">
    <source>
        <dbReference type="EMBL" id="WOO39299.1"/>
    </source>
</evidence>
<dbReference type="EMBL" id="CP136920">
    <property type="protein sequence ID" value="WOO39299.1"/>
    <property type="molecule type" value="Genomic_DNA"/>
</dbReference>
<evidence type="ECO:0000256" key="1">
    <source>
        <dbReference type="SAM" id="Coils"/>
    </source>
</evidence>
<dbReference type="Proteomes" id="UP001304300">
    <property type="component" value="Chromosome"/>
</dbReference>
<dbReference type="Gene3D" id="2.40.300.10">
    <property type="entry name" value="Head decoration protein D"/>
    <property type="match status" value="1"/>
</dbReference>
<feature type="coiled-coil region" evidence="1">
    <location>
        <begin position="2254"/>
        <end position="2284"/>
    </location>
</feature>
<dbReference type="InterPro" id="IPR013211">
    <property type="entry name" value="LVIVD"/>
</dbReference>
<organism evidence="2 3">
    <name type="scientific">Rubellicoccus peritrichatus</name>
    <dbReference type="NCBI Taxonomy" id="3080537"/>
    <lineage>
        <taxon>Bacteria</taxon>
        <taxon>Pseudomonadati</taxon>
        <taxon>Verrucomicrobiota</taxon>
        <taxon>Opitutia</taxon>
        <taxon>Puniceicoccales</taxon>
        <taxon>Cerasicoccaceae</taxon>
        <taxon>Rubellicoccus</taxon>
    </lineage>
</organism>
<keyword evidence="3" id="KW-1185">Reference proteome</keyword>
<sequence>MNKISVCLYTLLIAALPLSGSIKESFNYSGRISKDATLPTGDRYFKFAIVETDGATVVWMNSPDIELPLGEPDDHITVVVTQGLFTVNLGDTSHPNMAELPQSVHTMWDESGTYIRMWYSEDGLTFEQFPDQPVNNTAFSVRSGLADTALALHSSAAINISQVDIGTNSIPGSAIVSLDGTKIEANTVSASALANGAVDNTALADGAVTNTVIADGAISGNHLASDTTEGSLVDGVLNVDLGSTSDERDAVWMVDVPFASPQTLSYASSEWTVTPNPDPTTGFTASRPVQSSFDSQVVDSSVEVGDYNSVVVLDGKPAISYYENTGGNLKFAINAEADGSGDWTIVYVDWIGQVGSHSEMAVVNGLPFIVYRDDTNSTLKFATNVEADGSGTWIRSTVNVDGAYESMVSLAEIDGRPALAFTKDDALIFAINAASDGSGAWSTVTVDSDGEIRAPISLASMNGYPAISYRDIDADELKFAINDSVDGDGTWHIEMIDEIDSSTSPQDNALAVIDGKPAIVYFLDNDLKFAINDAPNGQGSWTTYNVFSGRGGSGLGEVSMAAMGSQHVIVCFQDGGTLNIAINKAPNFSGFWDLTSIDEATIVGQQKSLAIAGGVPVLSYLDSTNNDLKFATLTPLDWVATEFNVDGAIAASSFLGDGSRLSGIDTSDSNELVSAFTLDGDALQLTDAGGIQSVDLSSYVNNTNDELITAIGLSGSNLTITEAGVGHTIDMGGLELDSLDGSKITAGSIPAGALVAGVSNDADADPANELISGFNITDNQLQLTDAGGTLSADLSSYVNDDNNEVITALSFSNNEIALTEAGTTWSVNLNELNVDALDFSEVTIESSGVSFQATEVSELLDVDTQEDVSADNPYGFDDFFSSGFGSSPSRQVTFTAGFTGKHSKVEVYLVNDHSAAIELDVNMNRELSAQVVYSQTATIPVGHNGYFTLFENEAIDVAAGEILNLRLTLVSAGLSGSELRWRTNYSDDEAPDNPGFGEIDYHFRTYIVPDETALALTSDGVVAVNILQAGQLNSAAFVGDGYGLTRLDGTAIVESTIPALALAPGAADDADADPTNELINGVSVTGSELTITEAGNQNTVDLNGLTLDGIELNTITYGSSGLVIKTGTPLLDVDHESLGGTPVTSPANVGIPFTINFTISTSGRLVSIQPQLEVIEATELDVTLSRDADQWQVTSQVPAGSDYHPIQFDEVIEVQAGDEMQVQLTVNPMGSVSHWYGSSYNTGLFTIFNPHLKVYVEPTINIDSNGTLTANAISGDGSGLTNLDGVSIADGSIPASALAAGIDVDPTNELQSLSLSGNGLSIDGGTTSVDLSNTVGSILDGSSGLGIGLNGASPEAGLHIGSVEGYETLASLSVAKEIYSGSFASVDFREPVAIEVQDDFVYVLTRISGMYIFDVSDLDGVGPVEAAIISNSGPYLLNDVRDFFLHGNYIYVAGFGDNALNIIDVSDPYNPASVAVIESFELNNLLDGPLDVFVSGDYAYVTAFRSNALLVLDISTPTTPVLVSWIEDEDGEFNYLQGARDVEVVGNLAYVGSYVDNALTIIDVSDKSDLALRAEVYDGDGVFTSLERLFDVDVIGNYAYLAAQDSGAFTIVDISNPDAPALVSVAQDEVGDFDALDGAANVEVVGDVAFVTALYDDALTAIDISDPSNPKPLVVAKDGNGFDRLEFAYDLDVEDGLIYLSARDDNAITILNQIWENIPVDLIAENRIGIGTTQPAAELHVAGDAFVTGSLLDSNRQAGASGQVLTTTGNGTAWSDLNVDDADADPNNELVTGFQVSGGQLIITDAGGNTSVNLADFDSLQPTEILIGDSGLSFKDAASPDVLFSMDDNGLLRAQQLVIGTGGSPSSELEVVGTVTATSFAGDGSLLTGISLAPGTVNAAALADDSVTAAAIANGAVTASALSNEISIDPSSTNELVSNFSYSSGFLILTEAGNTRNVDLSDLRENLYFEDESLSGSLITTTKKQILYTADDDSTTSGKGRVGIGGAPITEFTVSGGKKTTTGTRSALDHMVSFRNGATGSGLSHCLALWTGSATGSQFISFLRGNGSYIGGVKMASGTQSVIYETSGADYAEHLPKKDLNETIEPGDVVGVFGGEVSRQTDGADWIMVASTNPIVVGNMPTEGKGTEDYVITGFMGQVDVRVIGKVDIGDYLIPSGNEDGTAVAVSGDQLALTSMNRIIGRAWSSFDGTGQGKVNAVVGLPGIQADYQQKLITQMQLEIKALKASNLVYQHGMKQVQALHLELERQRKELEDLKKTFQSETVTALLPLPLQ</sequence>
<protein>
    <submittedName>
        <fullName evidence="2">Uncharacterized protein</fullName>
    </submittedName>
</protein>
<accession>A0AAQ3L4P2</accession>
<dbReference type="Gene3D" id="2.120.10.70">
    <property type="entry name" value="Fucose-specific lectin"/>
    <property type="match status" value="1"/>
</dbReference>
<dbReference type="SUPFAM" id="SSF75011">
    <property type="entry name" value="3-carboxy-cis,cis-mucoante lactonizing enzyme"/>
    <property type="match status" value="1"/>
</dbReference>
<name>A0AAQ3L4P2_9BACT</name>
<dbReference type="Pfam" id="PF08309">
    <property type="entry name" value="LVIVD"/>
    <property type="match status" value="5"/>
</dbReference>
<keyword evidence="1" id="KW-0175">Coiled coil</keyword>
<dbReference type="KEGG" id="puo:RZN69_11805"/>
<reference evidence="2 3" key="1">
    <citation type="submission" date="2023-10" db="EMBL/GenBank/DDBJ databases">
        <title>Rubellicoccus peritrichatus gen. nov., sp. nov., isolated from an algae of coral reef tank.</title>
        <authorList>
            <person name="Luo J."/>
        </authorList>
    </citation>
    <scope>NUCLEOTIDE SEQUENCE [LARGE SCALE GENOMIC DNA]</scope>
    <source>
        <strain evidence="2 3">CR14</strain>
    </source>
</reference>
<proteinExistence type="predicted"/>
<evidence type="ECO:0000313" key="3">
    <source>
        <dbReference type="Proteomes" id="UP001304300"/>
    </source>
</evidence>
<dbReference type="RefSeq" id="WP_317831140.1">
    <property type="nucleotide sequence ID" value="NZ_CP136920.1"/>
</dbReference>
<gene>
    <name evidence="2" type="ORF">RZN69_11805</name>
</gene>